<dbReference type="EMBL" id="REGN01013870">
    <property type="protein sequence ID" value="RMZ93364.1"/>
    <property type="molecule type" value="Genomic_DNA"/>
</dbReference>
<comment type="caution">
    <text evidence="1">The sequence shown here is derived from an EMBL/GenBank/DDBJ whole genome shotgun (WGS) entry which is preliminary data.</text>
</comment>
<protein>
    <submittedName>
        <fullName evidence="1">Uncharacterized protein</fullName>
    </submittedName>
</protein>
<name>A0A3M7P3V8_BRAPC</name>
<organism evidence="1 2">
    <name type="scientific">Brachionus plicatilis</name>
    <name type="common">Marine rotifer</name>
    <name type="synonym">Brachionus muelleri</name>
    <dbReference type="NCBI Taxonomy" id="10195"/>
    <lineage>
        <taxon>Eukaryota</taxon>
        <taxon>Metazoa</taxon>
        <taxon>Spiralia</taxon>
        <taxon>Gnathifera</taxon>
        <taxon>Rotifera</taxon>
        <taxon>Eurotatoria</taxon>
        <taxon>Monogononta</taxon>
        <taxon>Pseudotrocha</taxon>
        <taxon>Ploima</taxon>
        <taxon>Brachionidae</taxon>
        <taxon>Brachionus</taxon>
    </lineage>
</organism>
<feature type="non-terminal residue" evidence="1">
    <location>
        <position position="1"/>
    </location>
</feature>
<proteinExistence type="predicted"/>
<accession>A0A3M7P3V8</accession>
<dbReference type="Proteomes" id="UP000276133">
    <property type="component" value="Unassembled WGS sequence"/>
</dbReference>
<evidence type="ECO:0000313" key="2">
    <source>
        <dbReference type="Proteomes" id="UP000276133"/>
    </source>
</evidence>
<dbReference type="AlphaFoldDB" id="A0A3M7P3V8"/>
<gene>
    <name evidence="1" type="ORF">BpHYR1_028695</name>
</gene>
<evidence type="ECO:0000313" key="1">
    <source>
        <dbReference type="EMBL" id="RMZ93364.1"/>
    </source>
</evidence>
<keyword evidence="2" id="KW-1185">Reference proteome</keyword>
<reference evidence="1 2" key="1">
    <citation type="journal article" date="2018" name="Sci. Rep.">
        <title>Genomic signatures of local adaptation to the degree of environmental predictability in rotifers.</title>
        <authorList>
            <person name="Franch-Gras L."/>
            <person name="Hahn C."/>
            <person name="Garcia-Roger E.M."/>
            <person name="Carmona M.J."/>
            <person name="Serra M."/>
            <person name="Gomez A."/>
        </authorList>
    </citation>
    <scope>NUCLEOTIDE SEQUENCE [LARGE SCALE GENOMIC DNA]</scope>
    <source>
        <strain evidence="1">HYR1</strain>
    </source>
</reference>
<sequence>TNDQLKDKKFELRFELSVTVLSSSYKLFLKAQNFHFKNYVHIFLIIKQMKEIRNYLINNCNIINNKSRTSPCFEQIKIIVNNAYNRKILDNN</sequence>